<keyword evidence="4" id="KW-1185">Reference proteome</keyword>
<dbReference type="InterPro" id="IPR013830">
    <property type="entry name" value="SGNH_hydro"/>
</dbReference>
<sequence>MTSRAHLPRKRLGLVVLTIAGTLTALVTSAGAAAPSTPSAASPTVAPLAAPAEPEKMLVIGDSYSSYYGDRHSRYPGWWAMVAFQLGLEPQLDAMGGTGFLSRSSSCEHTRFKSRLDTVRAVAPRILVVEGGRNDWRRCTKDGRVVEATRTEIERAAEGFFDELAEVWDELGRTPDDVLVLTPWGTTKERKGRIIRPIVREAAQRHGFSWVETRPLTLEQAPDGVHPNNDGSRLLSEQVLQSSSLADRFPRA</sequence>
<reference evidence="4" key="1">
    <citation type="submission" date="2017-02" db="EMBL/GenBank/DDBJ databases">
        <authorList>
            <person name="Varghese N."/>
            <person name="Submissions S."/>
        </authorList>
    </citation>
    <scope>NUCLEOTIDE SEQUENCE [LARGE SCALE GENOMIC DNA]</scope>
    <source>
        <strain evidence="4">9H-4</strain>
    </source>
</reference>
<dbReference type="InterPro" id="IPR036514">
    <property type="entry name" value="SGNH_hydro_sf"/>
</dbReference>
<dbReference type="Gene3D" id="3.40.50.1110">
    <property type="entry name" value="SGNH hydrolase"/>
    <property type="match status" value="1"/>
</dbReference>
<dbReference type="EMBL" id="LT796768">
    <property type="protein sequence ID" value="SKB09864.1"/>
    <property type="molecule type" value="Genomic_DNA"/>
</dbReference>
<proteinExistence type="predicted"/>
<dbReference type="RefSeq" id="WP_078700839.1">
    <property type="nucleotide sequence ID" value="NZ_LT796768.1"/>
</dbReference>
<feature type="domain" description="SGNH hydrolase-type esterase" evidence="2">
    <location>
        <begin position="59"/>
        <end position="234"/>
    </location>
</feature>
<dbReference type="CDD" id="cd00229">
    <property type="entry name" value="SGNH_hydrolase"/>
    <property type="match status" value="1"/>
</dbReference>
<evidence type="ECO:0000313" key="4">
    <source>
        <dbReference type="Proteomes" id="UP000191040"/>
    </source>
</evidence>
<evidence type="ECO:0000313" key="3">
    <source>
        <dbReference type="EMBL" id="SKB09864.1"/>
    </source>
</evidence>
<name>A0A1T4Z799_9ACTN</name>
<organism evidence="3 4">
    <name type="scientific">Aeromicrobium choanae</name>
    <dbReference type="NCBI Taxonomy" id="1736691"/>
    <lineage>
        <taxon>Bacteria</taxon>
        <taxon>Bacillati</taxon>
        <taxon>Actinomycetota</taxon>
        <taxon>Actinomycetes</taxon>
        <taxon>Propionibacteriales</taxon>
        <taxon>Nocardioidaceae</taxon>
        <taxon>Aeromicrobium</taxon>
    </lineage>
</organism>
<dbReference type="OrthoDB" id="8215557at2"/>
<dbReference type="Pfam" id="PF13472">
    <property type="entry name" value="Lipase_GDSL_2"/>
    <property type="match status" value="1"/>
</dbReference>
<feature type="signal peptide" evidence="1">
    <location>
        <begin position="1"/>
        <end position="32"/>
    </location>
</feature>
<dbReference type="SUPFAM" id="SSF52266">
    <property type="entry name" value="SGNH hydrolase"/>
    <property type="match status" value="1"/>
</dbReference>
<protein>
    <submittedName>
        <fullName evidence="3">Lysophospholipase L1</fullName>
    </submittedName>
</protein>
<evidence type="ECO:0000259" key="2">
    <source>
        <dbReference type="Pfam" id="PF13472"/>
    </source>
</evidence>
<feature type="chain" id="PRO_5013069430" evidence="1">
    <location>
        <begin position="33"/>
        <end position="252"/>
    </location>
</feature>
<dbReference type="AlphaFoldDB" id="A0A1T4Z799"/>
<evidence type="ECO:0000256" key="1">
    <source>
        <dbReference type="SAM" id="SignalP"/>
    </source>
</evidence>
<accession>A0A1T4Z799</accession>
<keyword evidence="1" id="KW-0732">Signal</keyword>
<dbReference type="STRING" id="1736691.SAMN06295964_2939"/>
<gene>
    <name evidence="3" type="ORF">SAMN06295964_2939</name>
</gene>
<dbReference type="Proteomes" id="UP000191040">
    <property type="component" value="Chromosome I"/>
</dbReference>